<dbReference type="EMBL" id="ML009787">
    <property type="protein sequence ID" value="RKO96598.1"/>
    <property type="molecule type" value="Genomic_DNA"/>
</dbReference>
<dbReference type="Proteomes" id="UP000274922">
    <property type="component" value="Unassembled WGS sequence"/>
</dbReference>
<evidence type="ECO:0000313" key="10">
    <source>
        <dbReference type="EMBL" id="RKO99723.1"/>
    </source>
</evidence>
<dbReference type="OrthoDB" id="29755at2759"/>
<dbReference type="InterPro" id="IPR006818">
    <property type="entry name" value="ASF1-like"/>
</dbReference>
<dbReference type="GO" id="GO:0042393">
    <property type="term" value="F:histone binding"/>
    <property type="evidence" value="ECO:0007669"/>
    <property type="project" value="TreeGrafter"/>
</dbReference>
<dbReference type="PANTHER" id="PTHR12040">
    <property type="entry name" value="ANTI-SILENCING PROTEIN 1"/>
    <property type="match status" value="1"/>
</dbReference>
<dbReference type="STRING" id="1555241.A0A4P9X3V2"/>
<evidence type="ECO:0000256" key="6">
    <source>
        <dbReference type="ARBA" id="ARBA00023242"/>
    </source>
</evidence>
<evidence type="ECO:0000256" key="7">
    <source>
        <dbReference type="ARBA" id="ARBA00032776"/>
    </source>
</evidence>
<evidence type="ECO:0000256" key="1">
    <source>
        <dbReference type="ARBA" id="ARBA00004123"/>
    </source>
</evidence>
<dbReference type="SUPFAM" id="SSF101546">
    <property type="entry name" value="ASF1-like"/>
    <property type="match status" value="1"/>
</dbReference>
<dbReference type="GO" id="GO:0000785">
    <property type="term" value="C:chromatin"/>
    <property type="evidence" value="ECO:0007669"/>
    <property type="project" value="TreeGrafter"/>
</dbReference>
<proteinExistence type="inferred from homology"/>
<reference evidence="9" key="3">
    <citation type="submission" date="2018-08" db="EMBL/GenBank/DDBJ databases">
        <title>Leveraging single-cell genomics to expand the Fungal Tree of Life.</title>
        <authorList>
            <consortium name="DOE Joint Genome Institute"/>
            <person name="Ahrendt S.R."/>
            <person name="Quandt C.A."/>
            <person name="Ciobanu D."/>
            <person name="Clum A."/>
            <person name="Salamov A."/>
            <person name="Andreopoulos B."/>
            <person name="Cheng J.-F."/>
            <person name="Woyke T."/>
            <person name="Pelin A."/>
            <person name="Henrissat B."/>
            <person name="Reynolds N."/>
            <person name="Benny G.L."/>
            <person name="Smith M.E."/>
            <person name="James T.Y."/>
            <person name="Grigoriev I.V."/>
        </authorList>
    </citation>
    <scope>NUCLEOTIDE SEQUENCE</scope>
    <source>
        <strain evidence="9">ATCC 52028</strain>
    </source>
</reference>
<feature type="region of interest" description="Disordered" evidence="8">
    <location>
        <begin position="154"/>
        <end position="180"/>
    </location>
</feature>
<evidence type="ECO:0000256" key="2">
    <source>
        <dbReference type="ARBA" id="ARBA00006051"/>
    </source>
</evidence>
<dbReference type="AlphaFoldDB" id="A0A4P9X3V2"/>
<keyword evidence="3" id="KW-0805">Transcription regulation</keyword>
<dbReference type="Pfam" id="PF04729">
    <property type="entry name" value="ASF1_hist_chap"/>
    <property type="match status" value="1"/>
</dbReference>
<evidence type="ECO:0000313" key="11">
    <source>
        <dbReference type="Proteomes" id="UP000268535"/>
    </source>
</evidence>
<feature type="compositionally biased region" description="Polar residues" evidence="8">
    <location>
        <begin position="167"/>
        <end position="180"/>
    </location>
</feature>
<dbReference type="InterPro" id="IPR036747">
    <property type="entry name" value="ASF1-like_sf"/>
</dbReference>
<protein>
    <recommendedName>
        <fullName evidence="7">Anti-silencing function protein 1</fullName>
    </recommendedName>
</protein>
<dbReference type="GO" id="GO:0005634">
    <property type="term" value="C:nucleus"/>
    <property type="evidence" value="ECO:0007669"/>
    <property type="project" value="UniProtKB-SubCell"/>
</dbReference>
<dbReference type="Gene3D" id="2.60.40.1490">
    <property type="entry name" value="Histone chaperone ASF1-like"/>
    <property type="match status" value="1"/>
</dbReference>
<comment type="similarity">
    <text evidence="2">Belongs to the ASF1 family.</text>
</comment>
<dbReference type="Proteomes" id="UP000268535">
    <property type="component" value="Unassembled WGS sequence"/>
</dbReference>
<dbReference type="PANTHER" id="PTHR12040:SF0">
    <property type="entry name" value="HISTONE CHAPERONE ASF1"/>
    <property type="match status" value="1"/>
</dbReference>
<dbReference type="GO" id="GO:0006335">
    <property type="term" value="P:DNA replication-dependent chromatin assembly"/>
    <property type="evidence" value="ECO:0007669"/>
    <property type="project" value="TreeGrafter"/>
</dbReference>
<organism evidence="10 12">
    <name type="scientific">Caulochytrium protostelioides</name>
    <dbReference type="NCBI Taxonomy" id="1555241"/>
    <lineage>
        <taxon>Eukaryota</taxon>
        <taxon>Fungi</taxon>
        <taxon>Fungi incertae sedis</taxon>
        <taxon>Chytridiomycota</taxon>
        <taxon>Chytridiomycota incertae sedis</taxon>
        <taxon>Chytridiomycetes</taxon>
        <taxon>Caulochytriales</taxon>
        <taxon>Caulochytriaceae</taxon>
        <taxon>Caulochytrium</taxon>
    </lineage>
</organism>
<evidence type="ECO:0000256" key="8">
    <source>
        <dbReference type="SAM" id="MobiDB-lite"/>
    </source>
</evidence>
<dbReference type="EMBL" id="ML014261">
    <property type="protein sequence ID" value="RKO99723.1"/>
    <property type="molecule type" value="Genomic_DNA"/>
</dbReference>
<keyword evidence="12" id="KW-1185">Reference proteome</keyword>
<keyword evidence="4" id="KW-0804">Transcription</keyword>
<evidence type="ECO:0000313" key="9">
    <source>
        <dbReference type="EMBL" id="RKO96598.1"/>
    </source>
</evidence>
<accession>A0A4P9X3V2</accession>
<comment type="subcellular location">
    <subcellularLocation>
        <location evidence="1">Nucleus</location>
    </subcellularLocation>
</comment>
<keyword evidence="5" id="KW-0143">Chaperone</keyword>
<sequence length="180" mass="20008">MSVVTLTNVNVLDPITSFNENVRLEITFEVIAELKEDLDFRLIYVGSPDDPKHDQVLDQISVGPVPVGISKFVFEAPPPKLERIPSKDVLGVTALLLFASYKNEDFIRVGFITSNEIPGQDPETDPPATIDLANLQRNILADKPRVTRYAIEWDDPPQNDEAHPENVCTQLSPQKSMAAV</sequence>
<evidence type="ECO:0000256" key="5">
    <source>
        <dbReference type="ARBA" id="ARBA00023186"/>
    </source>
</evidence>
<keyword evidence="6" id="KW-0539">Nucleus</keyword>
<reference evidence="11 12" key="1">
    <citation type="journal article" date="2018" name="Nat. Microbiol.">
        <title>Leveraging single-cell genomics to expand the fungal tree of life.</title>
        <authorList>
            <person name="Ahrendt S.R."/>
            <person name="Quandt C.A."/>
            <person name="Ciobanu D."/>
            <person name="Clum A."/>
            <person name="Salamov A."/>
            <person name="Andreopoulos B."/>
            <person name="Cheng J.F."/>
            <person name="Woyke T."/>
            <person name="Pelin A."/>
            <person name="Henrissat B."/>
            <person name="Reynolds N.K."/>
            <person name="Benny G.L."/>
            <person name="Smith M.E."/>
            <person name="James T.Y."/>
            <person name="Grigoriev I.V."/>
        </authorList>
    </citation>
    <scope>NUCLEOTIDE SEQUENCE [LARGE SCALE GENOMIC DNA]</scope>
    <source>
        <strain evidence="11 12">ATCC 52028</strain>
    </source>
</reference>
<evidence type="ECO:0000256" key="4">
    <source>
        <dbReference type="ARBA" id="ARBA00023163"/>
    </source>
</evidence>
<reference evidence="10" key="2">
    <citation type="submission" date="2018-04" db="EMBL/GenBank/DDBJ databases">
        <title>Leveraging single-cell genomics to expand the Fungal Tree of Life.</title>
        <authorList>
            <consortium name="DOE Joint Genome Institute"/>
            <person name="Ahrendt S.R."/>
            <person name="Quandt C.A."/>
            <person name="Ciobanu D."/>
            <person name="Clum A."/>
            <person name="Salamov A."/>
            <person name="Andreopoulos B."/>
            <person name="Cheng J.-F."/>
            <person name="Woyke T."/>
            <person name="Pelin A."/>
            <person name="Henrissat B."/>
            <person name="Benny G.L."/>
            <person name="Smith M.E."/>
            <person name="James T.Y."/>
            <person name="Grigoriev I.V."/>
        </authorList>
    </citation>
    <scope>NUCLEOTIDE SEQUENCE</scope>
    <source>
        <strain evidence="10">ATCC 52028</strain>
    </source>
</reference>
<evidence type="ECO:0000313" key="12">
    <source>
        <dbReference type="Proteomes" id="UP000274922"/>
    </source>
</evidence>
<gene>
    <name evidence="9" type="ORF">CAUPRSCDRAFT_7934</name>
    <name evidence="10" type="ORF">CXG81DRAFT_20214</name>
</gene>
<evidence type="ECO:0000256" key="3">
    <source>
        <dbReference type="ARBA" id="ARBA00023015"/>
    </source>
</evidence>
<name>A0A4P9X3V2_9FUNG</name>